<dbReference type="EMBL" id="QOUX01000032">
    <property type="protein sequence ID" value="RXJ01703.1"/>
    <property type="molecule type" value="Genomic_DNA"/>
</dbReference>
<evidence type="ECO:0000259" key="6">
    <source>
        <dbReference type="PROSITE" id="PS51007"/>
    </source>
</evidence>
<keyword evidence="3 4" id="KW-0408">Iron</keyword>
<feature type="signal peptide" evidence="5">
    <location>
        <begin position="1"/>
        <end position="23"/>
    </location>
</feature>
<keyword evidence="5" id="KW-0732">Signal</keyword>
<evidence type="ECO:0000256" key="1">
    <source>
        <dbReference type="ARBA" id="ARBA00022617"/>
    </source>
</evidence>
<evidence type="ECO:0000256" key="5">
    <source>
        <dbReference type="SAM" id="SignalP"/>
    </source>
</evidence>
<reference evidence="7 8" key="1">
    <citation type="journal article" date="2019" name="Int. J. Syst. Evol. Microbiol.">
        <title>Anaerobacillus alkaliphilus sp. nov., a novel alkaliphilic and moderately halophilic bacterium.</title>
        <authorList>
            <person name="Borsodi A.K."/>
            <person name="Aszalos J.M."/>
            <person name="Bihari P."/>
            <person name="Nagy I."/>
            <person name="Schumann P."/>
            <person name="Sproer C."/>
            <person name="Kovacs A.L."/>
            <person name="Boka K."/>
            <person name="Dobosy P."/>
            <person name="Ovari M."/>
            <person name="Szili-Kovacs T."/>
            <person name="Toth E."/>
        </authorList>
    </citation>
    <scope>NUCLEOTIDE SEQUENCE [LARGE SCALE GENOMIC DNA]</scope>
    <source>
        <strain evidence="7 8">B16-10</strain>
    </source>
</reference>
<dbReference type="SUPFAM" id="SSF46626">
    <property type="entry name" value="Cytochrome c"/>
    <property type="match status" value="1"/>
</dbReference>
<name>A0A4Q0VTF3_9BACI</name>
<dbReference type="OrthoDB" id="7933886at2"/>
<evidence type="ECO:0000313" key="8">
    <source>
        <dbReference type="Proteomes" id="UP000290649"/>
    </source>
</evidence>
<dbReference type="InterPro" id="IPR009056">
    <property type="entry name" value="Cyt_c-like_dom"/>
</dbReference>
<dbReference type="PROSITE" id="PS51007">
    <property type="entry name" value="CYTC"/>
    <property type="match status" value="1"/>
</dbReference>
<protein>
    <submittedName>
        <fullName evidence="7">Cytochrome c</fullName>
    </submittedName>
</protein>
<evidence type="ECO:0000256" key="3">
    <source>
        <dbReference type="ARBA" id="ARBA00023004"/>
    </source>
</evidence>
<dbReference type="GO" id="GO:0020037">
    <property type="term" value="F:heme binding"/>
    <property type="evidence" value="ECO:0007669"/>
    <property type="project" value="InterPro"/>
</dbReference>
<keyword evidence="8" id="KW-1185">Reference proteome</keyword>
<feature type="chain" id="PRO_5020364002" evidence="5">
    <location>
        <begin position="24"/>
        <end position="106"/>
    </location>
</feature>
<dbReference type="GO" id="GO:0046872">
    <property type="term" value="F:metal ion binding"/>
    <property type="evidence" value="ECO:0007669"/>
    <property type="project" value="UniProtKB-KW"/>
</dbReference>
<dbReference type="Proteomes" id="UP000290649">
    <property type="component" value="Unassembled WGS sequence"/>
</dbReference>
<dbReference type="GO" id="GO:0009055">
    <property type="term" value="F:electron transfer activity"/>
    <property type="evidence" value="ECO:0007669"/>
    <property type="project" value="InterPro"/>
</dbReference>
<dbReference type="AlphaFoldDB" id="A0A4Q0VTF3"/>
<dbReference type="Pfam" id="PF13442">
    <property type="entry name" value="Cytochrome_CBB3"/>
    <property type="match status" value="1"/>
</dbReference>
<feature type="domain" description="Cytochrome c" evidence="6">
    <location>
        <begin position="36"/>
        <end position="106"/>
    </location>
</feature>
<evidence type="ECO:0000313" key="7">
    <source>
        <dbReference type="EMBL" id="RXJ01703.1"/>
    </source>
</evidence>
<evidence type="ECO:0000256" key="2">
    <source>
        <dbReference type="ARBA" id="ARBA00022723"/>
    </source>
</evidence>
<evidence type="ECO:0000256" key="4">
    <source>
        <dbReference type="PROSITE-ProRule" id="PRU00433"/>
    </source>
</evidence>
<organism evidence="7 8">
    <name type="scientific">Anaerobacillus alkaliphilus</name>
    <dbReference type="NCBI Taxonomy" id="1548597"/>
    <lineage>
        <taxon>Bacteria</taxon>
        <taxon>Bacillati</taxon>
        <taxon>Bacillota</taxon>
        <taxon>Bacilli</taxon>
        <taxon>Bacillales</taxon>
        <taxon>Bacillaceae</taxon>
        <taxon>Anaerobacillus</taxon>
    </lineage>
</organism>
<sequence length="106" mass="11238">MKKLLFISLIFLLVACGGNTPDAQLDVSEISLPDTYDEARAQAAYKKSCAACHGGNLQGGGAYPYPITGISKEEMYVAIMEGVGLMPARLVTGEEAENLAVWIAAQ</sequence>
<accession>A0A4Q0VTF3</accession>
<keyword evidence="1 4" id="KW-0349">Heme</keyword>
<proteinExistence type="predicted"/>
<keyword evidence="2 4" id="KW-0479">Metal-binding</keyword>
<dbReference type="RefSeq" id="WP_129078004.1">
    <property type="nucleotide sequence ID" value="NZ_QOUX01000032.1"/>
</dbReference>
<dbReference type="Gene3D" id="1.10.760.10">
    <property type="entry name" value="Cytochrome c-like domain"/>
    <property type="match status" value="1"/>
</dbReference>
<comment type="caution">
    <text evidence="7">The sequence shown here is derived from an EMBL/GenBank/DDBJ whole genome shotgun (WGS) entry which is preliminary data.</text>
</comment>
<dbReference type="InterPro" id="IPR036909">
    <property type="entry name" value="Cyt_c-like_dom_sf"/>
</dbReference>
<dbReference type="PROSITE" id="PS51257">
    <property type="entry name" value="PROKAR_LIPOPROTEIN"/>
    <property type="match status" value="1"/>
</dbReference>
<gene>
    <name evidence="7" type="ORF">DS745_09495</name>
</gene>